<dbReference type="InterPro" id="IPR005143">
    <property type="entry name" value="TF_LuxR_autoind-bd_dom"/>
</dbReference>
<dbReference type="Gene3D" id="3.30.450.80">
    <property type="entry name" value="Transcription factor LuxR-like, autoinducer-binding domain"/>
    <property type="match status" value="1"/>
</dbReference>
<dbReference type="PANTHER" id="PTHR44688:SF16">
    <property type="entry name" value="DNA-BINDING TRANSCRIPTIONAL ACTIVATOR DEVR_DOSR"/>
    <property type="match status" value="1"/>
</dbReference>
<keyword evidence="1" id="KW-0805">Transcription regulation</keyword>
<dbReference type="PROSITE" id="PS50043">
    <property type="entry name" value="HTH_LUXR_2"/>
    <property type="match status" value="1"/>
</dbReference>
<dbReference type="RefSeq" id="WP_188913117.1">
    <property type="nucleotide sequence ID" value="NZ_BMIQ01000012.1"/>
</dbReference>
<dbReference type="SUPFAM" id="SSF75516">
    <property type="entry name" value="Pheromone-binding domain of LuxR-like quorum-sensing transcription factors"/>
    <property type="match status" value="1"/>
</dbReference>
<dbReference type="Pfam" id="PF00196">
    <property type="entry name" value="GerE"/>
    <property type="match status" value="1"/>
</dbReference>
<organism evidence="5 6">
    <name type="scientific">Aureimonas endophytica</name>
    <dbReference type="NCBI Taxonomy" id="2027858"/>
    <lineage>
        <taxon>Bacteria</taxon>
        <taxon>Pseudomonadati</taxon>
        <taxon>Pseudomonadota</taxon>
        <taxon>Alphaproteobacteria</taxon>
        <taxon>Hyphomicrobiales</taxon>
        <taxon>Aurantimonadaceae</taxon>
        <taxon>Aureimonas</taxon>
    </lineage>
</organism>
<dbReference type="Gene3D" id="1.10.10.10">
    <property type="entry name" value="Winged helix-like DNA-binding domain superfamily/Winged helix DNA-binding domain"/>
    <property type="match status" value="1"/>
</dbReference>
<feature type="domain" description="HTH luxR-type" evidence="4">
    <location>
        <begin position="183"/>
        <end position="248"/>
    </location>
</feature>
<dbReference type="AlphaFoldDB" id="A0A917A3G3"/>
<dbReference type="InterPro" id="IPR036693">
    <property type="entry name" value="TF_LuxR_autoind-bd_dom_sf"/>
</dbReference>
<dbReference type="InterPro" id="IPR000792">
    <property type="entry name" value="Tscrpt_reg_LuxR_C"/>
</dbReference>
<dbReference type="PANTHER" id="PTHR44688">
    <property type="entry name" value="DNA-BINDING TRANSCRIPTIONAL ACTIVATOR DEVR_DOSR"/>
    <property type="match status" value="1"/>
</dbReference>
<protein>
    <submittedName>
        <fullName evidence="5">LuxR family transcriptional regulator</fullName>
    </submittedName>
</protein>
<evidence type="ECO:0000256" key="1">
    <source>
        <dbReference type="ARBA" id="ARBA00023015"/>
    </source>
</evidence>
<name>A0A917A3G3_9HYPH</name>
<keyword evidence="2" id="KW-0238">DNA-binding</keyword>
<evidence type="ECO:0000313" key="5">
    <source>
        <dbReference type="EMBL" id="GGE23186.1"/>
    </source>
</evidence>
<reference evidence="5" key="1">
    <citation type="journal article" date="2014" name="Int. J. Syst. Evol. Microbiol.">
        <title>Complete genome sequence of Corynebacterium casei LMG S-19264T (=DSM 44701T), isolated from a smear-ripened cheese.</title>
        <authorList>
            <consortium name="US DOE Joint Genome Institute (JGI-PGF)"/>
            <person name="Walter F."/>
            <person name="Albersmeier A."/>
            <person name="Kalinowski J."/>
            <person name="Ruckert C."/>
        </authorList>
    </citation>
    <scope>NUCLEOTIDE SEQUENCE</scope>
    <source>
        <strain evidence="5">CGMCC 1.15367</strain>
    </source>
</reference>
<dbReference type="GO" id="GO:0006355">
    <property type="term" value="P:regulation of DNA-templated transcription"/>
    <property type="evidence" value="ECO:0007669"/>
    <property type="project" value="InterPro"/>
</dbReference>
<dbReference type="SMART" id="SM00421">
    <property type="entry name" value="HTH_LUXR"/>
    <property type="match status" value="1"/>
</dbReference>
<evidence type="ECO:0000259" key="4">
    <source>
        <dbReference type="PROSITE" id="PS50043"/>
    </source>
</evidence>
<dbReference type="GO" id="GO:0003677">
    <property type="term" value="F:DNA binding"/>
    <property type="evidence" value="ECO:0007669"/>
    <property type="project" value="UniProtKB-KW"/>
</dbReference>
<dbReference type="InterPro" id="IPR016032">
    <property type="entry name" value="Sig_transdc_resp-reg_C-effctor"/>
</dbReference>
<dbReference type="CDD" id="cd06170">
    <property type="entry name" value="LuxR_C_like"/>
    <property type="match status" value="1"/>
</dbReference>
<keyword evidence="3" id="KW-0804">Transcription</keyword>
<dbReference type="Pfam" id="PF03472">
    <property type="entry name" value="Autoind_bind"/>
    <property type="match status" value="1"/>
</dbReference>
<dbReference type="PRINTS" id="PR00038">
    <property type="entry name" value="HTHLUXR"/>
</dbReference>
<dbReference type="InterPro" id="IPR036388">
    <property type="entry name" value="WH-like_DNA-bd_sf"/>
</dbReference>
<evidence type="ECO:0000256" key="2">
    <source>
        <dbReference type="ARBA" id="ARBA00023125"/>
    </source>
</evidence>
<comment type="caution">
    <text evidence="5">The sequence shown here is derived from an EMBL/GenBank/DDBJ whole genome shotgun (WGS) entry which is preliminary data.</text>
</comment>
<proteinExistence type="predicted"/>
<dbReference type="EMBL" id="BMIQ01000012">
    <property type="protein sequence ID" value="GGE23186.1"/>
    <property type="molecule type" value="Genomic_DNA"/>
</dbReference>
<dbReference type="Proteomes" id="UP000644699">
    <property type="component" value="Unassembled WGS sequence"/>
</dbReference>
<evidence type="ECO:0000313" key="6">
    <source>
        <dbReference type="Proteomes" id="UP000644699"/>
    </source>
</evidence>
<reference evidence="5" key="2">
    <citation type="submission" date="2020-09" db="EMBL/GenBank/DDBJ databases">
        <authorList>
            <person name="Sun Q."/>
            <person name="Zhou Y."/>
        </authorList>
    </citation>
    <scope>NUCLEOTIDE SEQUENCE</scope>
    <source>
        <strain evidence="5">CGMCC 1.15367</strain>
    </source>
</reference>
<keyword evidence="6" id="KW-1185">Reference proteome</keyword>
<accession>A0A917A3G3</accession>
<dbReference type="SUPFAM" id="SSF46894">
    <property type="entry name" value="C-terminal effector domain of the bipartite response regulators"/>
    <property type="match status" value="1"/>
</dbReference>
<dbReference type="PROSITE" id="PS00622">
    <property type="entry name" value="HTH_LUXR_1"/>
    <property type="match status" value="1"/>
</dbReference>
<evidence type="ECO:0000256" key="3">
    <source>
        <dbReference type="ARBA" id="ARBA00023163"/>
    </source>
</evidence>
<gene>
    <name evidence="5" type="ORF">GCM10011390_48270</name>
</gene>
<sequence>MTILSDIPRLLPEGMALGPALDRALAILERAGFSAVIYDYTPVPRSHDGSLITPNILEARRVPEDMLALWKSGFYQLDPVQDAALATAAPFVWSGLGKQSRVMDEVIRERHRPVLGYMHDMRFSFGVTVPIHQPRGDLATFTAIRIDAEPDFAADAAEIVPQIGVLGQIFHDVVSAGFDAETRRTHHVRLTPRERECLSLCADGLTAKEIARRIERSVPTVTLHLNAASRKLGARNRFQAVARAAHYRLIEAAPAA</sequence>